<proteinExistence type="predicted"/>
<dbReference type="EMBL" id="FQNC01000041">
    <property type="protein sequence ID" value="SGY35086.1"/>
    <property type="molecule type" value="Genomic_DNA"/>
</dbReference>
<dbReference type="Pfam" id="PF05730">
    <property type="entry name" value="CFEM"/>
    <property type="match status" value="1"/>
</dbReference>
<evidence type="ECO:0000256" key="5">
    <source>
        <dbReference type="SAM" id="SignalP"/>
    </source>
</evidence>
<feature type="domain" description="CFEM" evidence="6">
    <location>
        <begin position="128"/>
        <end position="172"/>
    </location>
</feature>
<dbReference type="GO" id="GO:0005576">
    <property type="term" value="C:extracellular region"/>
    <property type="evidence" value="ECO:0007669"/>
    <property type="project" value="UniProtKB-SubCell"/>
</dbReference>
<dbReference type="Proteomes" id="UP000249464">
    <property type="component" value="Unassembled WGS sequence"/>
</dbReference>
<dbReference type="InterPro" id="IPR008427">
    <property type="entry name" value="Extracellular_membr_CFEM_dom"/>
</dbReference>
<dbReference type="STRING" id="796604.A0A2X0MLI7"/>
<evidence type="ECO:0000313" key="7">
    <source>
        <dbReference type="EMBL" id="SGY35086.1"/>
    </source>
</evidence>
<evidence type="ECO:0000256" key="4">
    <source>
        <dbReference type="ARBA" id="ARBA00023157"/>
    </source>
</evidence>
<reference evidence="7 8" key="1">
    <citation type="submission" date="2016-11" db="EMBL/GenBank/DDBJ databases">
        <authorList>
            <person name="Jaros S."/>
            <person name="Januszkiewicz K."/>
            <person name="Wedrychowicz H."/>
        </authorList>
    </citation>
    <scope>NUCLEOTIDE SEQUENCE [LARGE SCALE GENOMIC DNA]</scope>
</reference>
<keyword evidence="8" id="KW-1185">Reference proteome</keyword>
<accession>A0A2X0MLI7</accession>
<organism evidence="7 8">
    <name type="scientific">Microbotryum silenes-dioicae</name>
    <dbReference type="NCBI Taxonomy" id="796604"/>
    <lineage>
        <taxon>Eukaryota</taxon>
        <taxon>Fungi</taxon>
        <taxon>Dikarya</taxon>
        <taxon>Basidiomycota</taxon>
        <taxon>Pucciniomycotina</taxon>
        <taxon>Microbotryomycetes</taxon>
        <taxon>Microbotryales</taxon>
        <taxon>Microbotryaceae</taxon>
        <taxon>Microbotryum</taxon>
    </lineage>
</organism>
<name>A0A2X0MLI7_9BASI</name>
<evidence type="ECO:0000313" key="8">
    <source>
        <dbReference type="Proteomes" id="UP000249464"/>
    </source>
</evidence>
<protein>
    <submittedName>
        <fullName evidence="7">BQ5605_C002g01725 protein</fullName>
    </submittedName>
</protein>
<evidence type="ECO:0000256" key="1">
    <source>
        <dbReference type="ARBA" id="ARBA00004613"/>
    </source>
</evidence>
<keyword evidence="4" id="KW-1015">Disulfide bond</keyword>
<keyword evidence="2" id="KW-0964">Secreted</keyword>
<sequence length="187" mass="19767">MLCFLTFAVAALGASTVVAQTNSTGGVNVSSLPACALICAISSLSGSGAEPYLSPLFEGRTAAWLGIRRTSLRRARACPTARFDLQHWAGERRPPEDWASSDCRLVGLSAPFVEWFLDGYQRSRIILQCATANVTCVCTDSTYQLQFYNCQTKACNATDLQAALAFGAKTCAANGTPINTAVVPSGG</sequence>
<feature type="chain" id="PRO_5016017668" evidence="5">
    <location>
        <begin position="20"/>
        <end position="187"/>
    </location>
</feature>
<comment type="subcellular location">
    <subcellularLocation>
        <location evidence="1">Secreted</location>
    </subcellularLocation>
</comment>
<evidence type="ECO:0000259" key="6">
    <source>
        <dbReference type="Pfam" id="PF05730"/>
    </source>
</evidence>
<keyword evidence="3 5" id="KW-0732">Signal</keyword>
<evidence type="ECO:0000256" key="2">
    <source>
        <dbReference type="ARBA" id="ARBA00022525"/>
    </source>
</evidence>
<dbReference type="AlphaFoldDB" id="A0A2X0MLI7"/>
<gene>
    <name evidence="7" type="primary">BQ5605_C002g01725</name>
    <name evidence="7" type="ORF">BQ5605_C002G01725</name>
</gene>
<evidence type="ECO:0000256" key="3">
    <source>
        <dbReference type="ARBA" id="ARBA00022729"/>
    </source>
</evidence>
<feature type="signal peptide" evidence="5">
    <location>
        <begin position="1"/>
        <end position="19"/>
    </location>
</feature>